<evidence type="ECO:0000256" key="6">
    <source>
        <dbReference type="RuleBase" id="RU000383"/>
    </source>
</evidence>
<protein>
    <recommendedName>
        <fullName evidence="12">Cyclin A</fullName>
    </recommendedName>
</protein>
<organism evidence="10 11">
    <name type="scientific">Batillaria attramentaria</name>
    <dbReference type="NCBI Taxonomy" id="370345"/>
    <lineage>
        <taxon>Eukaryota</taxon>
        <taxon>Metazoa</taxon>
        <taxon>Spiralia</taxon>
        <taxon>Lophotrochozoa</taxon>
        <taxon>Mollusca</taxon>
        <taxon>Gastropoda</taxon>
        <taxon>Caenogastropoda</taxon>
        <taxon>Sorbeoconcha</taxon>
        <taxon>Cerithioidea</taxon>
        <taxon>Batillariidae</taxon>
        <taxon>Batillaria</taxon>
    </lineage>
</organism>
<dbReference type="PROSITE" id="PS00292">
    <property type="entry name" value="CYCLINS"/>
    <property type="match status" value="1"/>
</dbReference>
<evidence type="ECO:0000256" key="7">
    <source>
        <dbReference type="SAM" id="MobiDB-lite"/>
    </source>
</evidence>
<dbReference type="SMART" id="SM01332">
    <property type="entry name" value="Cyclin_C"/>
    <property type="match status" value="1"/>
</dbReference>
<dbReference type="EMBL" id="JACVVK020000569">
    <property type="protein sequence ID" value="KAK7465234.1"/>
    <property type="molecule type" value="Genomic_DNA"/>
</dbReference>
<evidence type="ECO:0008006" key="12">
    <source>
        <dbReference type="Google" id="ProtNLM"/>
    </source>
</evidence>
<sequence>MRPAQNENQRPKGLSTRGAQAPKRTALGNITNNVRKQPSRAAKNAQLGNCQDENAFAQQKTFGGKAKSEPFAIFVDEEPQVQPQPQHLPEENEAMDDVENRLPSLNEAVMRLPTLPPTASIVDHENGESPMLLDQSDMDDSLVTEEMPVAPMVVDRDAFIEEVPEYAEDIYRYLLTVEHKHKPKPGFMRRQQDVTLSMRTILVDWLVEVSEEYKLHRETLFLAINYIDRFLSVMSVLRSKLQLVGAAAMFLAAKYEEIYPPDVAEFVYITDDTYTKKQVLRMEHLMLKVLAFDISPPTINWFCDRIIKAVHADDQTRFMCMYLTELVLMDMDKYLHYPNSLVAATSLCLANIILDADSPWPEECVQATGYTLEQLLPCLKEMHRMHRDAEDHPQQAIRDKYKHTK</sequence>
<dbReference type="InterPro" id="IPR046965">
    <property type="entry name" value="Cyclin_A/B-like"/>
</dbReference>
<comment type="caution">
    <text evidence="10">The sequence shown here is derived from an EMBL/GenBank/DDBJ whole genome shotgun (WGS) entry which is preliminary data.</text>
</comment>
<dbReference type="PANTHER" id="PTHR10177">
    <property type="entry name" value="CYCLINS"/>
    <property type="match status" value="1"/>
</dbReference>
<evidence type="ECO:0000259" key="8">
    <source>
        <dbReference type="SMART" id="SM00385"/>
    </source>
</evidence>
<keyword evidence="2" id="KW-0132">Cell division</keyword>
<dbReference type="Pfam" id="PF00134">
    <property type="entry name" value="Cyclin_N"/>
    <property type="match status" value="1"/>
</dbReference>
<dbReference type="InterPro" id="IPR013763">
    <property type="entry name" value="Cyclin-like_dom"/>
</dbReference>
<evidence type="ECO:0000259" key="9">
    <source>
        <dbReference type="SMART" id="SM01332"/>
    </source>
</evidence>
<dbReference type="Pfam" id="PF16500">
    <property type="entry name" value="Cyclin_N2"/>
    <property type="match status" value="1"/>
</dbReference>
<gene>
    <name evidence="10" type="ORF">BaRGS_00037604</name>
</gene>
<feature type="domain" description="Cyclin-like" evidence="8">
    <location>
        <begin position="304"/>
        <end position="384"/>
    </location>
</feature>
<keyword evidence="3" id="KW-0498">Mitosis</keyword>
<dbReference type="InterPro" id="IPR006671">
    <property type="entry name" value="Cyclin_N"/>
</dbReference>
<feature type="domain" description="Cyclin C-terminal" evidence="9">
    <location>
        <begin position="297"/>
        <end position="405"/>
    </location>
</feature>
<dbReference type="InterPro" id="IPR032447">
    <property type="entry name" value="Cyclin-A_N"/>
</dbReference>
<proteinExistence type="inferred from homology"/>
<dbReference type="Gene3D" id="1.10.472.10">
    <property type="entry name" value="Cyclin-like"/>
    <property type="match status" value="2"/>
</dbReference>
<dbReference type="InterPro" id="IPR039361">
    <property type="entry name" value="Cyclin"/>
</dbReference>
<evidence type="ECO:0000313" key="11">
    <source>
        <dbReference type="Proteomes" id="UP001519460"/>
    </source>
</evidence>
<dbReference type="InterPro" id="IPR036915">
    <property type="entry name" value="Cyclin-like_sf"/>
</dbReference>
<feature type="domain" description="Cyclin-like" evidence="8">
    <location>
        <begin position="204"/>
        <end position="288"/>
    </location>
</feature>
<evidence type="ECO:0000256" key="3">
    <source>
        <dbReference type="ARBA" id="ARBA00022776"/>
    </source>
</evidence>
<dbReference type="CDD" id="cd20504">
    <property type="entry name" value="CYCLIN_CCNA_rpt1"/>
    <property type="match status" value="1"/>
</dbReference>
<evidence type="ECO:0000256" key="2">
    <source>
        <dbReference type="ARBA" id="ARBA00022618"/>
    </source>
</evidence>
<dbReference type="Pfam" id="PF02984">
    <property type="entry name" value="Cyclin_C"/>
    <property type="match status" value="1"/>
</dbReference>
<accession>A0ABD0J8B9</accession>
<dbReference type="SMART" id="SM00385">
    <property type="entry name" value="CYCLIN"/>
    <property type="match status" value="2"/>
</dbReference>
<keyword evidence="5" id="KW-0131">Cell cycle</keyword>
<dbReference type="Proteomes" id="UP001519460">
    <property type="component" value="Unassembled WGS sequence"/>
</dbReference>
<dbReference type="InterPro" id="IPR004367">
    <property type="entry name" value="Cyclin_C-dom"/>
</dbReference>
<comment type="similarity">
    <text evidence="1">Belongs to the cyclin family. Cyclin AB subfamily.</text>
</comment>
<feature type="region of interest" description="Disordered" evidence="7">
    <location>
        <begin position="1"/>
        <end position="44"/>
    </location>
</feature>
<reference evidence="10 11" key="1">
    <citation type="journal article" date="2023" name="Sci. Data">
        <title>Genome assembly of the Korean intertidal mud-creeper Batillaria attramentaria.</title>
        <authorList>
            <person name="Patra A.K."/>
            <person name="Ho P.T."/>
            <person name="Jun S."/>
            <person name="Lee S.J."/>
            <person name="Kim Y."/>
            <person name="Won Y.J."/>
        </authorList>
    </citation>
    <scope>NUCLEOTIDE SEQUENCE [LARGE SCALE GENOMIC DNA]</scope>
    <source>
        <strain evidence="10">Wonlab-2016</strain>
    </source>
</reference>
<evidence type="ECO:0000256" key="5">
    <source>
        <dbReference type="ARBA" id="ARBA00023306"/>
    </source>
</evidence>
<evidence type="ECO:0000256" key="1">
    <source>
        <dbReference type="ARBA" id="ARBA00006955"/>
    </source>
</evidence>
<dbReference type="FunFam" id="1.10.472.10:FF:000001">
    <property type="entry name" value="G2/mitotic-specific cyclin"/>
    <property type="match status" value="1"/>
</dbReference>
<dbReference type="PIRSF" id="PIRSF001771">
    <property type="entry name" value="Cyclin_A_B_D_E"/>
    <property type="match status" value="1"/>
</dbReference>
<keyword evidence="4 6" id="KW-0195">Cyclin</keyword>
<evidence type="ECO:0000256" key="4">
    <source>
        <dbReference type="ARBA" id="ARBA00023127"/>
    </source>
</evidence>
<dbReference type="AlphaFoldDB" id="A0ABD0J8B9"/>
<dbReference type="GO" id="GO:0051301">
    <property type="term" value="P:cell division"/>
    <property type="evidence" value="ECO:0007669"/>
    <property type="project" value="UniProtKB-KW"/>
</dbReference>
<keyword evidence="11" id="KW-1185">Reference proteome</keyword>
<dbReference type="InterPro" id="IPR048258">
    <property type="entry name" value="Cyclins_cyclin-box"/>
</dbReference>
<dbReference type="SUPFAM" id="SSF47954">
    <property type="entry name" value="Cyclin-like"/>
    <property type="match status" value="2"/>
</dbReference>
<name>A0ABD0J8B9_9CAEN</name>
<evidence type="ECO:0000313" key="10">
    <source>
        <dbReference type="EMBL" id="KAK7465234.1"/>
    </source>
</evidence>